<comment type="cofactor">
    <cofactor evidence="1">
        <name>Zn(2+)</name>
        <dbReference type="ChEBI" id="CHEBI:29105"/>
    </cofactor>
</comment>
<comment type="subunit">
    <text evidence="2 9">Homodimer.</text>
</comment>
<dbReference type="EC" id="3.1.26.11" evidence="9"/>
<dbReference type="InterPro" id="IPR001279">
    <property type="entry name" value="Metallo-B-lactamas"/>
</dbReference>
<dbReference type="HAMAP" id="MF_01818">
    <property type="entry name" value="RNase_Z_BN"/>
    <property type="match status" value="1"/>
</dbReference>
<evidence type="ECO:0000256" key="1">
    <source>
        <dbReference type="ARBA" id="ARBA00001947"/>
    </source>
</evidence>
<dbReference type="PANTHER" id="PTHR46018:SF2">
    <property type="entry name" value="ZINC PHOSPHODIESTERASE ELAC PROTEIN 1"/>
    <property type="match status" value="1"/>
</dbReference>
<evidence type="ECO:0000256" key="5">
    <source>
        <dbReference type="ARBA" id="ARBA00022723"/>
    </source>
</evidence>
<keyword evidence="8" id="KW-0862">Zinc</keyword>
<name>A0A6N4UKN1_9MYCO</name>
<dbReference type="GO" id="GO:0042781">
    <property type="term" value="F:3'-tRNA processing endoribonuclease activity"/>
    <property type="evidence" value="ECO:0007669"/>
    <property type="project" value="UniProtKB-UniRule"/>
</dbReference>
<evidence type="ECO:0000256" key="6">
    <source>
        <dbReference type="ARBA" id="ARBA00022759"/>
    </source>
</evidence>
<evidence type="ECO:0000256" key="3">
    <source>
        <dbReference type="ARBA" id="ARBA00022694"/>
    </source>
</evidence>
<accession>A0A6N4UKN1</accession>
<keyword evidence="5" id="KW-0479">Metal-binding</keyword>
<feature type="domain" description="Metallo-beta-lactamase" evidence="11">
    <location>
        <begin position="19"/>
        <end position="218"/>
    </location>
</feature>
<dbReference type="SUPFAM" id="SSF56281">
    <property type="entry name" value="Metallo-hydrolase/oxidoreductase"/>
    <property type="match status" value="1"/>
</dbReference>
<evidence type="ECO:0000256" key="4">
    <source>
        <dbReference type="ARBA" id="ARBA00022722"/>
    </source>
</evidence>
<keyword evidence="7 9" id="KW-0378">Hydrolase</keyword>
<dbReference type="SMART" id="SM00849">
    <property type="entry name" value="Lactamase_B"/>
    <property type="match status" value="1"/>
</dbReference>
<evidence type="ECO:0000256" key="2">
    <source>
        <dbReference type="ARBA" id="ARBA00011738"/>
    </source>
</evidence>
<organism evidence="12 13">
    <name type="scientific">Mycolicibacterium alvei</name>
    <dbReference type="NCBI Taxonomy" id="67081"/>
    <lineage>
        <taxon>Bacteria</taxon>
        <taxon>Bacillati</taxon>
        <taxon>Actinomycetota</taxon>
        <taxon>Actinomycetes</taxon>
        <taxon>Mycobacteriales</taxon>
        <taxon>Mycobacteriaceae</taxon>
        <taxon>Mycolicibacterium</taxon>
    </lineage>
</organism>
<comment type="caution">
    <text evidence="9">Lacks conserved residue(s) required for the propagation of feature annotation.</text>
</comment>
<dbReference type="InterPro" id="IPR044094">
    <property type="entry name" value="AtsA-like_MBL-fold"/>
</dbReference>
<gene>
    <name evidence="9 12" type="primary">rnz</name>
    <name evidence="12" type="ORF">MALV_00530</name>
</gene>
<sequence length="294" mass="31017">MIEVTLLGTGSPIPDPERAGPSTLARAGDQIFLIDCGRGVLQRLAAIGLGANQLSALLLTHLHSDHIADLGDVIITRWVSTFTPDAPPLPIIGPPGTAEVVAATLKAFGFDVGYRIAHHADLTGPPPVEVHEYTDGAVWDHDGVHIQCAPTDHRPVTPTIGFRVEHAGASVVLAGDTVPCESLDTLAAGAGALVHTVIRKDLIEKLPMQRIRDICDYHSSVEEAAATATRAGVGILVLTHYVPAIAPGTEDQWRALAATEFDRQIELGGDLHRVQVHPGVCTGPRDTGPVKPAE</sequence>
<evidence type="ECO:0000256" key="10">
    <source>
        <dbReference type="SAM" id="MobiDB-lite"/>
    </source>
</evidence>
<evidence type="ECO:0000259" key="11">
    <source>
        <dbReference type="SMART" id="SM00849"/>
    </source>
</evidence>
<dbReference type="RefSeq" id="WP_163660093.1">
    <property type="nucleotide sequence ID" value="NZ_AP022565.1"/>
</dbReference>
<keyword evidence="6 9" id="KW-0255">Endonuclease</keyword>
<dbReference type="NCBIfam" id="NF000806">
    <property type="entry name" value="PRK00055.2-4"/>
    <property type="match status" value="1"/>
</dbReference>
<evidence type="ECO:0000256" key="9">
    <source>
        <dbReference type="HAMAP-Rule" id="MF_01818"/>
    </source>
</evidence>
<dbReference type="Gene3D" id="3.60.15.10">
    <property type="entry name" value="Ribonuclease Z/Hydroxyacylglutathione hydrolase-like"/>
    <property type="match status" value="1"/>
</dbReference>
<evidence type="ECO:0000313" key="13">
    <source>
        <dbReference type="Proteomes" id="UP000466906"/>
    </source>
</evidence>
<evidence type="ECO:0000256" key="8">
    <source>
        <dbReference type="ARBA" id="ARBA00022833"/>
    </source>
</evidence>
<evidence type="ECO:0000313" key="12">
    <source>
        <dbReference type="EMBL" id="BBX24928.1"/>
    </source>
</evidence>
<feature type="active site" description="Proton acceptor" evidence="9">
    <location>
        <position position="65"/>
    </location>
</feature>
<dbReference type="InterPro" id="IPR013471">
    <property type="entry name" value="RNase_Z/BN"/>
</dbReference>
<dbReference type="CDD" id="cd07719">
    <property type="entry name" value="arylsulfatase_AtsA-like_MBL-fold"/>
    <property type="match status" value="1"/>
</dbReference>
<comment type="function">
    <text evidence="9">Zinc phosphodiesterase, which displays some tRNA 3'-processing endonuclease activity. Probably involved in tRNA maturation, by removing a 3'-trailer from precursor tRNA.</text>
</comment>
<dbReference type="PANTHER" id="PTHR46018">
    <property type="entry name" value="ZINC PHOSPHODIESTERASE ELAC PROTEIN 1"/>
    <property type="match status" value="1"/>
</dbReference>
<keyword evidence="4 9" id="KW-0540">Nuclease</keyword>
<dbReference type="KEGG" id="malv:MALV_00530"/>
<evidence type="ECO:0000256" key="7">
    <source>
        <dbReference type="ARBA" id="ARBA00022801"/>
    </source>
</evidence>
<protein>
    <recommendedName>
        <fullName evidence="9">Ribonuclease Z</fullName>
        <shortName evidence="9">RNase Z</shortName>
        <ecNumber evidence="9">3.1.26.11</ecNumber>
    </recommendedName>
    <alternativeName>
        <fullName evidence="9">tRNA 3 endonuclease</fullName>
    </alternativeName>
    <alternativeName>
        <fullName evidence="9">tRNase Z</fullName>
    </alternativeName>
</protein>
<dbReference type="GO" id="GO:0046872">
    <property type="term" value="F:metal ion binding"/>
    <property type="evidence" value="ECO:0007669"/>
    <property type="project" value="UniProtKB-KW"/>
</dbReference>
<dbReference type="EMBL" id="AP022565">
    <property type="protein sequence ID" value="BBX24928.1"/>
    <property type="molecule type" value="Genomic_DNA"/>
</dbReference>
<comment type="similarity">
    <text evidence="9">Belongs to the RNase Z family.</text>
</comment>
<keyword evidence="3 9" id="KW-0819">tRNA processing</keyword>
<proteinExistence type="inferred from homology"/>
<reference evidence="12 13" key="1">
    <citation type="journal article" date="2019" name="Emerg. Microbes Infect.">
        <title>Comprehensive subspecies identification of 175 nontuberculous mycobacteria species based on 7547 genomic profiles.</title>
        <authorList>
            <person name="Matsumoto Y."/>
            <person name="Kinjo T."/>
            <person name="Motooka D."/>
            <person name="Nabeya D."/>
            <person name="Jung N."/>
            <person name="Uechi K."/>
            <person name="Horii T."/>
            <person name="Iida T."/>
            <person name="Fujita J."/>
            <person name="Nakamura S."/>
        </authorList>
    </citation>
    <scope>NUCLEOTIDE SEQUENCE [LARGE SCALE GENOMIC DNA]</scope>
    <source>
        <strain evidence="12 13">JCM 12272</strain>
    </source>
</reference>
<dbReference type="InterPro" id="IPR036866">
    <property type="entry name" value="RibonucZ/Hydroxyglut_hydro"/>
</dbReference>
<dbReference type="Pfam" id="PF12706">
    <property type="entry name" value="Lactamase_B_2"/>
    <property type="match status" value="1"/>
</dbReference>
<dbReference type="Proteomes" id="UP000466906">
    <property type="component" value="Chromosome"/>
</dbReference>
<feature type="region of interest" description="Disordered" evidence="10">
    <location>
        <begin position="1"/>
        <end position="21"/>
    </location>
</feature>
<dbReference type="AlphaFoldDB" id="A0A6N4UKN1"/>
<keyword evidence="13" id="KW-1185">Reference proteome</keyword>
<comment type="catalytic activity">
    <reaction evidence="9">
        <text>Endonucleolytic cleavage of RNA, removing extra 3' nucleotides from tRNA precursor, generating 3' termini of tRNAs. A 3'-hydroxy group is left at the tRNA terminus and a 5'-phosphoryl group is left at the trailer molecule.</text>
        <dbReference type="EC" id="3.1.26.11"/>
    </reaction>
</comment>